<feature type="non-terminal residue" evidence="2">
    <location>
        <position position="1"/>
    </location>
</feature>
<dbReference type="AlphaFoldDB" id="A0A8S2FZF9"/>
<feature type="region of interest" description="Disordered" evidence="1">
    <location>
        <begin position="35"/>
        <end position="55"/>
    </location>
</feature>
<dbReference type="Proteomes" id="UP000682733">
    <property type="component" value="Unassembled WGS sequence"/>
</dbReference>
<gene>
    <name evidence="2" type="ORF">OVA965_LOCUS41659</name>
    <name evidence="3" type="ORF">TMI583_LOCUS43364</name>
</gene>
<accession>A0A8S2FZF9</accession>
<evidence type="ECO:0000313" key="3">
    <source>
        <dbReference type="EMBL" id="CAF4397921.1"/>
    </source>
</evidence>
<evidence type="ECO:0000256" key="1">
    <source>
        <dbReference type="SAM" id="MobiDB-lite"/>
    </source>
</evidence>
<name>A0A8S2FZF9_9BILA</name>
<evidence type="ECO:0000313" key="2">
    <source>
        <dbReference type="EMBL" id="CAF1593106.1"/>
    </source>
</evidence>
<dbReference type="EMBL" id="CAJOBA010072179">
    <property type="protein sequence ID" value="CAF4397921.1"/>
    <property type="molecule type" value="Genomic_DNA"/>
</dbReference>
<organism evidence="2 4">
    <name type="scientific">Didymodactylos carnosus</name>
    <dbReference type="NCBI Taxonomy" id="1234261"/>
    <lineage>
        <taxon>Eukaryota</taxon>
        <taxon>Metazoa</taxon>
        <taxon>Spiralia</taxon>
        <taxon>Gnathifera</taxon>
        <taxon>Rotifera</taxon>
        <taxon>Eurotatoria</taxon>
        <taxon>Bdelloidea</taxon>
        <taxon>Philodinida</taxon>
        <taxon>Philodinidae</taxon>
        <taxon>Didymodactylos</taxon>
    </lineage>
</organism>
<proteinExistence type="predicted"/>
<reference evidence="2" key="1">
    <citation type="submission" date="2021-02" db="EMBL/GenBank/DDBJ databases">
        <authorList>
            <person name="Nowell W R."/>
        </authorList>
    </citation>
    <scope>NUCLEOTIDE SEQUENCE</scope>
</reference>
<sequence length="127" mass="14299">STAVSPLRMTSTDSQSVDSLDIAYDAESVINAKTKRSGKSVHGIQPQSTIPSNPYENLTDDLQLLDRSVDQRILPTLSVNRTSQSRIFQNERHRHLVHLLEKIIRKNQLRAPHSATAMHITTRAVYL</sequence>
<evidence type="ECO:0000313" key="4">
    <source>
        <dbReference type="Proteomes" id="UP000677228"/>
    </source>
</evidence>
<protein>
    <submittedName>
        <fullName evidence="2">Uncharacterized protein</fullName>
    </submittedName>
</protein>
<dbReference type="EMBL" id="CAJNOK010048703">
    <property type="protein sequence ID" value="CAF1593106.1"/>
    <property type="molecule type" value="Genomic_DNA"/>
</dbReference>
<feature type="compositionally biased region" description="Polar residues" evidence="1">
    <location>
        <begin position="45"/>
        <end position="55"/>
    </location>
</feature>
<comment type="caution">
    <text evidence="2">The sequence shown here is derived from an EMBL/GenBank/DDBJ whole genome shotgun (WGS) entry which is preliminary data.</text>
</comment>
<dbReference type="Proteomes" id="UP000677228">
    <property type="component" value="Unassembled WGS sequence"/>
</dbReference>